<feature type="region of interest" description="Disordered" evidence="2">
    <location>
        <begin position="162"/>
        <end position="197"/>
    </location>
</feature>
<evidence type="ECO:0000313" key="3">
    <source>
        <dbReference type="EMBL" id="GIZ48173.1"/>
    </source>
</evidence>
<dbReference type="OrthoDB" id="3856898at2759"/>
<dbReference type="AlphaFoldDB" id="A0A9P3CSL5"/>
<dbReference type="RefSeq" id="XP_044662660.1">
    <property type="nucleotide sequence ID" value="XM_044806725.1"/>
</dbReference>
<feature type="compositionally biased region" description="Basic and acidic residues" evidence="2">
    <location>
        <begin position="178"/>
        <end position="191"/>
    </location>
</feature>
<comment type="caution">
    <text evidence="3">The sequence shown here is derived from an EMBL/GenBank/DDBJ whole genome shotgun (WGS) entry which is preliminary data.</text>
</comment>
<sequence length="272" mass="30529">MAGPWPKWGDVAYRIPRVCPTTYEVPAGDPQLYRTHCAKTFVANAQNIPDMTAMQGALREMRGDAKAMKEETSQRVEALKKELRGTNAQIERIAVVGEETKRAAKEAMEVGKNYKIAPMSYAAAVASDTLTSSTHNPHHTQTASTQSQREIIVNIRNPVTVERLRTMNPRHLKSHNNRALERSAKERDPGKSDQQPRNTRADQFCVLWLEDGSVRPLIAIEYKAPPKPTNEEICTGLQSEIQPERDVIDQEVTDLAFLCRRLLAAVIIQLFS</sequence>
<dbReference type="GeneID" id="68296821"/>
<proteinExistence type="predicted"/>
<feature type="coiled-coil region" evidence="1">
    <location>
        <begin position="62"/>
        <end position="89"/>
    </location>
</feature>
<keyword evidence="1" id="KW-0175">Coiled coil</keyword>
<evidence type="ECO:0000313" key="4">
    <source>
        <dbReference type="Proteomes" id="UP000825890"/>
    </source>
</evidence>
<evidence type="ECO:0000256" key="1">
    <source>
        <dbReference type="SAM" id="Coils"/>
    </source>
</evidence>
<reference evidence="3 4" key="1">
    <citation type="submission" date="2021-01" db="EMBL/GenBank/DDBJ databases">
        <title>Cercospora kikuchii MAFF 305040 whole genome shotgun sequence.</title>
        <authorList>
            <person name="Kashiwa T."/>
            <person name="Suzuki T."/>
        </authorList>
    </citation>
    <scope>NUCLEOTIDE SEQUENCE [LARGE SCALE GENOMIC DNA]</scope>
    <source>
        <strain evidence="3 4">MAFF 305040</strain>
    </source>
</reference>
<dbReference type="EMBL" id="BOLY01000008">
    <property type="protein sequence ID" value="GIZ48173.1"/>
    <property type="molecule type" value="Genomic_DNA"/>
</dbReference>
<protein>
    <submittedName>
        <fullName evidence="3">Uncharacterized protein</fullName>
    </submittedName>
</protein>
<dbReference type="Proteomes" id="UP000825890">
    <property type="component" value="Unassembled WGS sequence"/>
</dbReference>
<organism evidence="3 4">
    <name type="scientific">Cercospora kikuchii</name>
    <dbReference type="NCBI Taxonomy" id="84275"/>
    <lineage>
        <taxon>Eukaryota</taxon>
        <taxon>Fungi</taxon>
        <taxon>Dikarya</taxon>
        <taxon>Ascomycota</taxon>
        <taxon>Pezizomycotina</taxon>
        <taxon>Dothideomycetes</taxon>
        <taxon>Dothideomycetidae</taxon>
        <taxon>Mycosphaerellales</taxon>
        <taxon>Mycosphaerellaceae</taxon>
        <taxon>Cercospora</taxon>
    </lineage>
</organism>
<gene>
    <name evidence="3" type="ORF">CKM354_001124600</name>
</gene>
<accession>A0A9P3CSL5</accession>
<evidence type="ECO:0000256" key="2">
    <source>
        <dbReference type="SAM" id="MobiDB-lite"/>
    </source>
</evidence>
<keyword evidence="4" id="KW-1185">Reference proteome</keyword>
<name>A0A9P3CSL5_9PEZI</name>